<dbReference type="STRING" id="999810.G2Y1S7"/>
<protein>
    <submittedName>
        <fullName evidence="6">Similar to transcription factor Cys6</fullName>
    </submittedName>
</protein>
<dbReference type="GO" id="GO:0003677">
    <property type="term" value="F:DNA binding"/>
    <property type="evidence" value="ECO:0007669"/>
    <property type="project" value="InterPro"/>
</dbReference>
<evidence type="ECO:0000256" key="1">
    <source>
        <dbReference type="ARBA" id="ARBA00004123"/>
    </source>
</evidence>
<sequence length="862" mass="96358">MTSADLDLPDESTLVIATSSVMFADYQNQQAIAIPPNSTYPSASSISPTVPPSNPDDVRRPSTSAPTAVPTGLNARSCVTCRRRKVKCDKKVPCSNCTKAQSPCVFPAPGRAPRRPRAGGKPISDREAELLKRLRRLEGVVEELSGQVEAENLKASPSSGHSSPHNNVESSSESPGGVTKSITNGMNGRDEEKGTKGQTATRFCKMGLAASKSAFTMEEGIGRLVLGSGKSQYVSNPFWAELSQEIAELRAMFDEDEEDTDGDSPIPPPSSATQPDHQGFVMGYSSADVNMKALHPLPSQIPFYWSTFLENVMPLVKLLHVPTTAKIIKEVQHNLDTISKSTEALMFSIYFATITSMSDEEVATNFGVEKDALLRKYRFGTEQALARAGFLNTNEIMTVQAFVLFLTCVRRHDDTRFVWSLTGLVMRIGHSLGLHRDGEKFGLSPYNTEMRRRLWWQICVLDVRASEDHGSDPSIFDHTFDTKFPLSINDEDLDPDAKEPPQPREGVSDMTFVLVRFEICALSKRLQYNAPGRGPFSSGNPTKLTLEEKEELIKETESRLEENYLKYCENAGPLCWVAGTVARLIFAKMSLIIYHPLIQPGRPQCLSPHTKNRLLKSSIEIIEYSRMLETEASTKKWGWLFRTYVQWHAIAFILGELSVRKNSPLVERAWLAIDTAFDDWSDAVGSSKRGMFWQPMRKLMARARRKREENMHSMEEEGDEEEHWEGAPPDCPTAIRRAQRLMDDATNPSTLEAEQTSIYREQQQNLNNDFGMEVPSQVVGMGMLAPEQIQHQLQMQQQQQQLQGQNQIPWLMDDNALLDLDMNALDGDPGWAGWDDLARDFQNQTGQQGPDANTLGGVGNWW</sequence>
<dbReference type="GO" id="GO:0008270">
    <property type="term" value="F:zinc ion binding"/>
    <property type="evidence" value="ECO:0007669"/>
    <property type="project" value="InterPro"/>
</dbReference>
<feature type="compositionally biased region" description="Polar residues" evidence="4">
    <location>
        <begin position="35"/>
        <end position="48"/>
    </location>
</feature>
<evidence type="ECO:0000256" key="4">
    <source>
        <dbReference type="SAM" id="MobiDB-lite"/>
    </source>
</evidence>
<organism evidence="6 7">
    <name type="scientific">Botryotinia fuckeliana (strain T4)</name>
    <name type="common">Noble rot fungus</name>
    <name type="synonym">Botrytis cinerea</name>
    <dbReference type="NCBI Taxonomy" id="999810"/>
    <lineage>
        <taxon>Eukaryota</taxon>
        <taxon>Fungi</taxon>
        <taxon>Dikarya</taxon>
        <taxon>Ascomycota</taxon>
        <taxon>Pezizomycotina</taxon>
        <taxon>Leotiomycetes</taxon>
        <taxon>Helotiales</taxon>
        <taxon>Sclerotiniaceae</taxon>
        <taxon>Botrytis</taxon>
    </lineage>
</organism>
<dbReference type="InterPro" id="IPR007219">
    <property type="entry name" value="XnlR_reg_dom"/>
</dbReference>
<dbReference type="eggNOG" id="ENOG502SIT3">
    <property type="taxonomic scope" value="Eukaryota"/>
</dbReference>
<accession>G2Y1S7</accession>
<dbReference type="InParanoid" id="G2Y1S7"/>
<feature type="domain" description="Zn(2)-C6 fungal-type" evidence="5">
    <location>
        <begin position="77"/>
        <end position="106"/>
    </location>
</feature>
<dbReference type="Pfam" id="PF00172">
    <property type="entry name" value="Zn_clus"/>
    <property type="match status" value="1"/>
</dbReference>
<dbReference type="GO" id="GO:0006351">
    <property type="term" value="P:DNA-templated transcription"/>
    <property type="evidence" value="ECO:0007669"/>
    <property type="project" value="InterPro"/>
</dbReference>
<gene>
    <name evidence="6" type="ORF">BofuT4_P042280.1</name>
</gene>
<comment type="subcellular location">
    <subcellularLocation>
        <location evidence="1">Nucleus</location>
    </subcellularLocation>
</comment>
<keyword evidence="3" id="KW-0539">Nucleus</keyword>
<name>G2Y1S7_BOTF4</name>
<feature type="region of interest" description="Disordered" evidence="4">
    <location>
        <begin position="35"/>
        <end position="69"/>
    </location>
</feature>
<dbReference type="SUPFAM" id="SSF57701">
    <property type="entry name" value="Zn2/Cys6 DNA-binding domain"/>
    <property type="match status" value="1"/>
</dbReference>
<evidence type="ECO:0000256" key="2">
    <source>
        <dbReference type="ARBA" id="ARBA00022723"/>
    </source>
</evidence>
<dbReference type="PROSITE" id="PS00463">
    <property type="entry name" value="ZN2_CY6_FUNGAL_1"/>
    <property type="match status" value="1"/>
</dbReference>
<feature type="compositionally biased region" description="Polar residues" evidence="4">
    <location>
        <begin position="168"/>
        <end position="186"/>
    </location>
</feature>
<dbReference type="Proteomes" id="UP000008177">
    <property type="component" value="Unplaced contigs"/>
</dbReference>
<feature type="region of interest" description="Disordered" evidence="4">
    <location>
        <begin position="148"/>
        <end position="199"/>
    </location>
</feature>
<feature type="region of interest" description="Disordered" evidence="4">
    <location>
        <begin position="705"/>
        <end position="728"/>
    </location>
</feature>
<feature type="region of interest" description="Disordered" evidence="4">
    <location>
        <begin position="843"/>
        <end position="862"/>
    </location>
</feature>
<dbReference type="InterPro" id="IPR050613">
    <property type="entry name" value="Sec_Metabolite_Reg"/>
</dbReference>
<feature type="region of interest" description="Disordered" evidence="4">
    <location>
        <begin position="487"/>
        <end position="506"/>
    </location>
</feature>
<dbReference type="InterPro" id="IPR036864">
    <property type="entry name" value="Zn2-C6_fun-type_DNA-bd_sf"/>
</dbReference>
<evidence type="ECO:0000313" key="7">
    <source>
        <dbReference type="Proteomes" id="UP000008177"/>
    </source>
</evidence>
<dbReference type="Pfam" id="PF04082">
    <property type="entry name" value="Fungal_trans"/>
    <property type="match status" value="1"/>
</dbReference>
<evidence type="ECO:0000313" key="6">
    <source>
        <dbReference type="EMBL" id="CCD46617.1"/>
    </source>
</evidence>
<proteinExistence type="predicted"/>
<dbReference type="OrthoDB" id="435881at2759"/>
<dbReference type="PANTHER" id="PTHR31001">
    <property type="entry name" value="UNCHARACTERIZED TRANSCRIPTIONAL REGULATORY PROTEIN"/>
    <property type="match status" value="1"/>
</dbReference>
<feature type="compositionally biased region" description="Basic and acidic residues" evidence="4">
    <location>
        <begin position="706"/>
        <end position="715"/>
    </location>
</feature>
<keyword evidence="2" id="KW-0479">Metal-binding</keyword>
<dbReference type="CDD" id="cd12148">
    <property type="entry name" value="fungal_TF_MHR"/>
    <property type="match status" value="1"/>
</dbReference>
<reference evidence="7" key="1">
    <citation type="journal article" date="2011" name="PLoS Genet.">
        <title>Genomic analysis of the necrotrophic fungal pathogens Sclerotinia sclerotiorum and Botrytis cinerea.</title>
        <authorList>
            <person name="Amselem J."/>
            <person name="Cuomo C.A."/>
            <person name="van Kan J.A."/>
            <person name="Viaud M."/>
            <person name="Benito E.P."/>
            <person name="Couloux A."/>
            <person name="Coutinho P.M."/>
            <person name="de Vries R.P."/>
            <person name="Dyer P.S."/>
            <person name="Fillinger S."/>
            <person name="Fournier E."/>
            <person name="Gout L."/>
            <person name="Hahn M."/>
            <person name="Kohn L."/>
            <person name="Lapalu N."/>
            <person name="Plummer K.M."/>
            <person name="Pradier J.M."/>
            <person name="Quevillon E."/>
            <person name="Sharon A."/>
            <person name="Simon A."/>
            <person name="ten Have A."/>
            <person name="Tudzynski B."/>
            <person name="Tudzynski P."/>
            <person name="Wincker P."/>
            <person name="Andrew M."/>
            <person name="Anthouard V."/>
            <person name="Beever R.E."/>
            <person name="Beffa R."/>
            <person name="Benoit I."/>
            <person name="Bouzid O."/>
            <person name="Brault B."/>
            <person name="Chen Z."/>
            <person name="Choquer M."/>
            <person name="Collemare J."/>
            <person name="Cotton P."/>
            <person name="Danchin E.G."/>
            <person name="Da Silva C."/>
            <person name="Gautier A."/>
            <person name="Giraud C."/>
            <person name="Giraud T."/>
            <person name="Gonzalez C."/>
            <person name="Grossetete S."/>
            <person name="Guldener U."/>
            <person name="Henrissat B."/>
            <person name="Howlett B.J."/>
            <person name="Kodira C."/>
            <person name="Kretschmer M."/>
            <person name="Lappartient A."/>
            <person name="Leroch M."/>
            <person name="Levis C."/>
            <person name="Mauceli E."/>
            <person name="Neuveglise C."/>
            <person name="Oeser B."/>
            <person name="Pearson M."/>
            <person name="Poulain J."/>
            <person name="Poussereau N."/>
            <person name="Quesneville H."/>
            <person name="Rascle C."/>
            <person name="Schumacher J."/>
            <person name="Segurens B."/>
            <person name="Sexton A."/>
            <person name="Silva E."/>
            <person name="Sirven C."/>
            <person name="Soanes D.M."/>
            <person name="Talbot N.J."/>
            <person name="Templeton M."/>
            <person name="Yandava C."/>
            <person name="Yarden O."/>
            <person name="Zeng Q."/>
            <person name="Rollins J.A."/>
            <person name="Lebrun M.H."/>
            <person name="Dickman M."/>
        </authorList>
    </citation>
    <scope>NUCLEOTIDE SEQUENCE [LARGE SCALE GENOMIC DNA]</scope>
    <source>
        <strain evidence="7">T4</strain>
    </source>
</reference>
<dbReference type="HOGENOM" id="CLU_004083_7_3_1"/>
<dbReference type="AlphaFoldDB" id="G2Y1S7"/>
<dbReference type="CDD" id="cd00067">
    <property type="entry name" value="GAL4"/>
    <property type="match status" value="1"/>
</dbReference>
<dbReference type="EMBL" id="FQ790282">
    <property type="protein sequence ID" value="CCD46617.1"/>
    <property type="molecule type" value="Genomic_DNA"/>
</dbReference>
<dbReference type="Gene3D" id="4.10.240.10">
    <property type="entry name" value="Zn(2)-C6 fungal-type DNA-binding domain"/>
    <property type="match status" value="1"/>
</dbReference>
<dbReference type="SMART" id="SM00066">
    <property type="entry name" value="GAL4"/>
    <property type="match status" value="1"/>
</dbReference>
<evidence type="ECO:0000259" key="5">
    <source>
        <dbReference type="PROSITE" id="PS50048"/>
    </source>
</evidence>
<dbReference type="PROSITE" id="PS50048">
    <property type="entry name" value="ZN2_CY6_FUNGAL_2"/>
    <property type="match status" value="1"/>
</dbReference>
<feature type="region of interest" description="Disordered" evidence="4">
    <location>
        <begin position="255"/>
        <end position="278"/>
    </location>
</feature>
<dbReference type="GO" id="GO:0005634">
    <property type="term" value="C:nucleus"/>
    <property type="evidence" value="ECO:0007669"/>
    <property type="project" value="UniProtKB-SubCell"/>
</dbReference>
<dbReference type="SMART" id="SM00906">
    <property type="entry name" value="Fungal_trans"/>
    <property type="match status" value="1"/>
</dbReference>
<dbReference type="InterPro" id="IPR001138">
    <property type="entry name" value="Zn2Cys6_DnaBD"/>
</dbReference>
<feature type="compositionally biased region" description="Low complexity" evidence="4">
    <location>
        <begin position="156"/>
        <end position="167"/>
    </location>
</feature>
<evidence type="ECO:0000256" key="3">
    <source>
        <dbReference type="ARBA" id="ARBA00023242"/>
    </source>
</evidence>
<dbReference type="PANTHER" id="PTHR31001:SF50">
    <property type="entry name" value="ZN(II)2CYS6 TRANSCRIPTION FACTOR (EUROFUNG)"/>
    <property type="match status" value="1"/>
</dbReference>
<dbReference type="GO" id="GO:0000981">
    <property type="term" value="F:DNA-binding transcription factor activity, RNA polymerase II-specific"/>
    <property type="evidence" value="ECO:0007669"/>
    <property type="project" value="InterPro"/>
</dbReference>